<reference evidence="1 2" key="1">
    <citation type="submission" date="2018-03" db="EMBL/GenBank/DDBJ databases">
        <title>Alkalicoccus saliphilus sp. nov., isolated from a mineral pool.</title>
        <authorList>
            <person name="Zhao B."/>
        </authorList>
    </citation>
    <scope>NUCLEOTIDE SEQUENCE [LARGE SCALE GENOMIC DNA]</scope>
    <source>
        <strain evidence="1 2">6AG</strain>
    </source>
</reference>
<name>A0A2T4U3W7_9BACI</name>
<dbReference type="Proteomes" id="UP000240509">
    <property type="component" value="Unassembled WGS sequence"/>
</dbReference>
<dbReference type="RefSeq" id="WP_107585651.1">
    <property type="nucleotide sequence ID" value="NZ_PZJJ01000024.1"/>
</dbReference>
<protein>
    <submittedName>
        <fullName evidence="1">Uncharacterized protein</fullName>
    </submittedName>
</protein>
<evidence type="ECO:0000313" key="1">
    <source>
        <dbReference type="EMBL" id="PTL38094.1"/>
    </source>
</evidence>
<comment type="caution">
    <text evidence="1">The sequence shown here is derived from an EMBL/GenBank/DDBJ whole genome shotgun (WGS) entry which is preliminary data.</text>
</comment>
<proteinExistence type="predicted"/>
<evidence type="ECO:0000313" key="2">
    <source>
        <dbReference type="Proteomes" id="UP000240509"/>
    </source>
</evidence>
<dbReference type="EMBL" id="PZJJ01000024">
    <property type="protein sequence ID" value="PTL38094.1"/>
    <property type="molecule type" value="Genomic_DNA"/>
</dbReference>
<gene>
    <name evidence="1" type="ORF">C6Y45_12930</name>
</gene>
<accession>A0A2T4U3W7</accession>
<dbReference type="OrthoDB" id="3240019at2"/>
<dbReference type="AlphaFoldDB" id="A0A2T4U3W7"/>
<keyword evidence="2" id="KW-1185">Reference proteome</keyword>
<organism evidence="1 2">
    <name type="scientific">Alkalicoccus saliphilus</name>
    <dbReference type="NCBI Taxonomy" id="200989"/>
    <lineage>
        <taxon>Bacteria</taxon>
        <taxon>Bacillati</taxon>
        <taxon>Bacillota</taxon>
        <taxon>Bacilli</taxon>
        <taxon>Bacillales</taxon>
        <taxon>Bacillaceae</taxon>
        <taxon>Alkalicoccus</taxon>
    </lineage>
</organism>
<sequence length="290" mass="34323">MKKPSKNQIMQLYEKEIIKELERQNKNVFTEEDINRLLDENRQAWKLPVSTTTGDLLLFLYKYHHIKDVDIKFPQRTYTRYLWGHFDILELACSLAKDSYISHYTAAFHHDLTDSIVKTIYVNKEQTKKQYANPSLEQHSIDQAFQKETRTSKNVAIYDGRRIYLLNGKHTNKLGVQSKDTFQITNVERTLIDIAVRPNYSGGIQEVLNIYKNSIGSVSVNKIYSYLKKLNFIYPYHQSIGFLLEKAGYKESSLQLLEKFPQKFDFYLSHNMKNLSYSKRWKLYYPRDLS</sequence>